<proteinExistence type="predicted"/>
<dbReference type="EMBL" id="AM167904">
    <property type="protein sequence ID" value="CAJ47738.1"/>
    <property type="molecule type" value="Genomic_DNA"/>
</dbReference>
<protein>
    <submittedName>
        <fullName evidence="3">Exported protein</fullName>
    </submittedName>
</protein>
<dbReference type="AlphaFoldDB" id="Q2L1F9"/>
<dbReference type="GeneID" id="92936622"/>
<dbReference type="HOGENOM" id="CLU_013850_1_1_4"/>
<dbReference type="InterPro" id="IPR003399">
    <property type="entry name" value="Mce/MlaD"/>
</dbReference>
<evidence type="ECO:0000256" key="1">
    <source>
        <dbReference type="SAM" id="MobiDB-lite"/>
    </source>
</evidence>
<dbReference type="PANTHER" id="PTHR36698">
    <property type="entry name" value="BLL5892 PROTEIN"/>
    <property type="match status" value="1"/>
</dbReference>
<reference evidence="3 4" key="1">
    <citation type="journal article" date="2006" name="J. Bacteriol.">
        <title>Comparison of the genome sequence of the poultry pathogen Bordetella avium with those of B. bronchiseptica, B. pertussis, and B. parapertussis reveals extensive diversity in surface structures associated with host interaction.</title>
        <authorList>
            <person name="Sebaihia M."/>
            <person name="Preston A."/>
            <person name="Maskell D.J."/>
            <person name="Kuzmiak H."/>
            <person name="Connell T.D."/>
            <person name="King N.D."/>
            <person name="Orndorff P.E."/>
            <person name="Miyamoto D.M."/>
            <person name="Thomson N.R."/>
            <person name="Harris D."/>
            <person name="Goble A."/>
            <person name="Lord A."/>
            <person name="Murphy L."/>
            <person name="Quail M.A."/>
            <person name="Rutter S."/>
            <person name="Squares R."/>
            <person name="Squares S."/>
            <person name="Woodward J."/>
            <person name="Parkhill J."/>
            <person name="Temple L.M."/>
        </authorList>
    </citation>
    <scope>NUCLEOTIDE SEQUENCE [LARGE SCALE GENOMIC DNA]</scope>
    <source>
        <strain evidence="3 4">197N</strain>
    </source>
</reference>
<dbReference type="OrthoDB" id="5294672at2"/>
<dbReference type="Proteomes" id="UP000001977">
    <property type="component" value="Chromosome"/>
</dbReference>
<feature type="region of interest" description="Disordered" evidence="1">
    <location>
        <begin position="289"/>
        <end position="308"/>
    </location>
</feature>
<dbReference type="RefSeq" id="WP_012415836.1">
    <property type="nucleotide sequence ID" value="NC_010645.1"/>
</dbReference>
<name>Q2L1F9_BORA1</name>
<accession>Q2L1F9</accession>
<evidence type="ECO:0000313" key="3">
    <source>
        <dbReference type="EMBL" id="CAJ47738.1"/>
    </source>
</evidence>
<dbReference type="PANTHER" id="PTHR36698:SF2">
    <property type="entry name" value="MCE_MLAD DOMAIN-CONTAINING PROTEIN"/>
    <property type="match status" value="1"/>
</dbReference>
<sequence length="308" mass="32525">MENRSHALLAGVFTLVLLVAAALVAVWVGRDRTAFKFYDIVSSTPVSGLTAQSAVRYQGVPVGKVQSLVLNPHKPGEVRIRIGVAPTTPITASTWAEIGVQGVTGQANIELRDNGSSKELLVARGDQLPDIPLRPGFFDRLEQRGNALMAKFEDTAEELRKLMSHSNVEALGVTLKNTAEISTQLNQVSRDLAPALRKVGPLVDSLDRASADAAQLMQAASQSLARLNAPDGPLANAGRSLQDIARAAARLNQDTLPAMTGMANSVSGAARDAQTVLRNLGDSPQSLLFGPAPVEPGPGEPGFAGFRR</sequence>
<dbReference type="STRING" id="360910.BAV0132"/>
<evidence type="ECO:0000313" key="4">
    <source>
        <dbReference type="Proteomes" id="UP000001977"/>
    </source>
</evidence>
<evidence type="ECO:0000259" key="2">
    <source>
        <dbReference type="Pfam" id="PF02470"/>
    </source>
</evidence>
<dbReference type="KEGG" id="bav:BAV0132"/>
<dbReference type="eggNOG" id="COG1463">
    <property type="taxonomic scope" value="Bacteria"/>
</dbReference>
<gene>
    <name evidence="3" type="ordered locus">BAV0132</name>
</gene>
<organism evidence="3 4">
    <name type="scientific">Bordetella avium (strain 197N)</name>
    <dbReference type="NCBI Taxonomy" id="360910"/>
    <lineage>
        <taxon>Bacteria</taxon>
        <taxon>Pseudomonadati</taxon>
        <taxon>Pseudomonadota</taxon>
        <taxon>Betaproteobacteria</taxon>
        <taxon>Burkholderiales</taxon>
        <taxon>Alcaligenaceae</taxon>
        <taxon>Bordetella</taxon>
    </lineage>
</organism>
<dbReference type="Pfam" id="PF02470">
    <property type="entry name" value="MlaD"/>
    <property type="match status" value="1"/>
</dbReference>
<keyword evidence="4" id="KW-1185">Reference proteome</keyword>
<feature type="domain" description="Mce/MlaD" evidence="2">
    <location>
        <begin position="44"/>
        <end position="112"/>
    </location>
</feature>